<dbReference type="Proteomes" id="UP000257109">
    <property type="component" value="Unassembled WGS sequence"/>
</dbReference>
<gene>
    <name evidence="1" type="ORF">CR513_22148</name>
</gene>
<name>A0A371GXW1_MUCPR</name>
<comment type="caution">
    <text evidence="1">The sequence shown here is derived from an EMBL/GenBank/DDBJ whole genome shotgun (WGS) entry which is preliminary data.</text>
</comment>
<sequence>MQQFRIRGAITNRVMNEVSAVDNLRLENQLTELKSLSASINKSHQSKFVEYTLLWSTQSIYAPHYRKQIETNTVDNRIKLDSLMVNNLKDCSSTGQVRVKGNMQSQDLDSHQTCRLRITITISN</sequence>
<protein>
    <submittedName>
        <fullName evidence="1">Uncharacterized protein</fullName>
    </submittedName>
</protein>
<reference evidence="1" key="1">
    <citation type="submission" date="2018-05" db="EMBL/GenBank/DDBJ databases">
        <title>Draft genome of Mucuna pruriens seed.</title>
        <authorList>
            <person name="Nnadi N.E."/>
            <person name="Vos R."/>
            <person name="Hasami M.H."/>
            <person name="Devisetty U.K."/>
            <person name="Aguiy J.C."/>
        </authorList>
    </citation>
    <scope>NUCLEOTIDE SEQUENCE [LARGE SCALE GENOMIC DNA]</scope>
    <source>
        <strain evidence="1">JCA_2017</strain>
    </source>
</reference>
<dbReference type="EMBL" id="QJKJ01004152">
    <property type="protein sequence ID" value="RDX95351.1"/>
    <property type="molecule type" value="Genomic_DNA"/>
</dbReference>
<evidence type="ECO:0000313" key="2">
    <source>
        <dbReference type="Proteomes" id="UP000257109"/>
    </source>
</evidence>
<evidence type="ECO:0000313" key="1">
    <source>
        <dbReference type="EMBL" id="RDX95351.1"/>
    </source>
</evidence>
<organism evidence="1 2">
    <name type="scientific">Mucuna pruriens</name>
    <name type="common">Velvet bean</name>
    <name type="synonym">Dolichos pruriens</name>
    <dbReference type="NCBI Taxonomy" id="157652"/>
    <lineage>
        <taxon>Eukaryota</taxon>
        <taxon>Viridiplantae</taxon>
        <taxon>Streptophyta</taxon>
        <taxon>Embryophyta</taxon>
        <taxon>Tracheophyta</taxon>
        <taxon>Spermatophyta</taxon>
        <taxon>Magnoliopsida</taxon>
        <taxon>eudicotyledons</taxon>
        <taxon>Gunneridae</taxon>
        <taxon>Pentapetalae</taxon>
        <taxon>rosids</taxon>
        <taxon>fabids</taxon>
        <taxon>Fabales</taxon>
        <taxon>Fabaceae</taxon>
        <taxon>Papilionoideae</taxon>
        <taxon>50 kb inversion clade</taxon>
        <taxon>NPAAA clade</taxon>
        <taxon>indigoferoid/millettioid clade</taxon>
        <taxon>Phaseoleae</taxon>
        <taxon>Mucuna</taxon>
    </lineage>
</organism>
<accession>A0A371GXW1</accession>
<keyword evidence="2" id="KW-1185">Reference proteome</keyword>
<feature type="non-terminal residue" evidence="1">
    <location>
        <position position="1"/>
    </location>
</feature>
<dbReference type="AlphaFoldDB" id="A0A371GXW1"/>
<proteinExistence type="predicted"/>